<feature type="non-terminal residue" evidence="2">
    <location>
        <position position="125"/>
    </location>
</feature>
<keyword evidence="1" id="KW-0812">Transmembrane</keyword>
<accession>A0A8S3J5B4</accession>
<organism evidence="2 3">
    <name type="scientific">Rotaria magnacalcarata</name>
    <dbReference type="NCBI Taxonomy" id="392030"/>
    <lineage>
        <taxon>Eukaryota</taxon>
        <taxon>Metazoa</taxon>
        <taxon>Spiralia</taxon>
        <taxon>Gnathifera</taxon>
        <taxon>Rotifera</taxon>
        <taxon>Eurotatoria</taxon>
        <taxon>Bdelloidea</taxon>
        <taxon>Philodinida</taxon>
        <taxon>Philodinidae</taxon>
        <taxon>Rotaria</taxon>
    </lineage>
</organism>
<comment type="caution">
    <text evidence="2">The sequence shown here is derived from an EMBL/GenBank/DDBJ whole genome shotgun (WGS) entry which is preliminary data.</text>
</comment>
<protein>
    <submittedName>
        <fullName evidence="2">Uncharacterized protein</fullName>
    </submittedName>
</protein>
<reference evidence="2" key="1">
    <citation type="submission" date="2021-02" db="EMBL/GenBank/DDBJ databases">
        <authorList>
            <person name="Nowell W R."/>
        </authorList>
    </citation>
    <scope>NUCLEOTIDE SEQUENCE</scope>
</reference>
<name>A0A8S3J5B4_9BILA</name>
<keyword evidence="1" id="KW-1133">Transmembrane helix</keyword>
<dbReference type="Proteomes" id="UP000681720">
    <property type="component" value="Unassembled WGS sequence"/>
</dbReference>
<evidence type="ECO:0000256" key="1">
    <source>
        <dbReference type="SAM" id="Phobius"/>
    </source>
</evidence>
<proteinExistence type="predicted"/>
<keyword evidence="1" id="KW-0472">Membrane</keyword>
<evidence type="ECO:0000313" key="3">
    <source>
        <dbReference type="Proteomes" id="UP000681720"/>
    </source>
</evidence>
<evidence type="ECO:0000313" key="2">
    <source>
        <dbReference type="EMBL" id="CAF5213103.1"/>
    </source>
</evidence>
<dbReference type="AlphaFoldDB" id="A0A8S3J5B4"/>
<sequence>MGTYNKLLATSTSFNRLIDDIHQNQDEKQQEFIARSRRQSVFGTLSSENDEEEMLSPVENDELIKEGSVKWSVYTDYLRAGVGLFLGFLLAIGVFSAHQGVSILSNWWLAKWSDEETYRYYTFDN</sequence>
<dbReference type="EMBL" id="CAJOBJ010355080">
    <property type="protein sequence ID" value="CAF5213103.1"/>
    <property type="molecule type" value="Genomic_DNA"/>
</dbReference>
<feature type="transmembrane region" description="Helical" evidence="1">
    <location>
        <begin position="77"/>
        <end position="97"/>
    </location>
</feature>
<gene>
    <name evidence="2" type="ORF">GIL414_LOCUS80527</name>
</gene>